<evidence type="ECO:0000256" key="1">
    <source>
        <dbReference type="ARBA" id="ARBA00006484"/>
    </source>
</evidence>
<dbReference type="Proteomes" id="UP000425178">
    <property type="component" value="Chromosome"/>
</dbReference>
<dbReference type="InterPro" id="IPR002347">
    <property type="entry name" value="SDR_fam"/>
</dbReference>
<evidence type="ECO:0000256" key="2">
    <source>
        <dbReference type="ARBA" id="ARBA00023002"/>
    </source>
</evidence>
<reference evidence="3 4" key="1">
    <citation type="journal article" date="2021" name="Int. J. Syst. Evol. Microbiol.">
        <title>Classification of three corynebacterial strains isolated from a small paddock in North Rhine-Westphalia: proposal of &lt;i&gt;Corynebacterium kalinowskii&lt;/i&gt; sp. nov., &lt;i&gt;Corynebacterium comes&lt;/i&gt; sp. nov. and &lt;i&gt;Corynebacterium occultum&lt;/i&gt; sp. nov.</title>
        <authorList>
            <person name="Schaffert L."/>
            <person name="Ruwe M."/>
            <person name="Milse J."/>
            <person name="Hanuschka K."/>
            <person name="Ortseifen V."/>
            <person name="Droste J."/>
            <person name="Brandt D."/>
            <person name="Schl L."/>
            <person name="Kutter Y."/>
            <person name="Vinke S."/>
            <person name="Vieh P."/>
            <person name="Jacob L."/>
            <person name="L N.C."/>
            <person name="Schulte-Berndt E."/>
            <person name="Hain C."/>
            <person name="Linder M."/>
            <person name="Schmidt P."/>
            <person name="Wollenschl L."/>
            <person name="Luttermann T."/>
            <person name="Thieme E."/>
            <person name="Hassa J."/>
            <person name="Haak M."/>
            <person name="Wittchen M."/>
            <person name="Mentz A."/>
            <person name="Persicke M."/>
            <person name="Busche T."/>
            <person name="R C."/>
        </authorList>
    </citation>
    <scope>NUCLEOTIDE SEQUENCE [LARGE SCALE GENOMIC DNA]</scope>
    <source>
        <strain evidence="3 4">2019</strain>
    </source>
</reference>
<dbReference type="GO" id="GO:0004316">
    <property type="term" value="F:3-oxoacyl-[acyl-carrier-protein] reductase (NADPH) activity"/>
    <property type="evidence" value="ECO:0007669"/>
    <property type="project" value="UniProtKB-EC"/>
</dbReference>
<dbReference type="PANTHER" id="PTHR42760:SF133">
    <property type="entry name" value="3-OXOACYL-[ACYL-CARRIER-PROTEIN] REDUCTASE"/>
    <property type="match status" value="1"/>
</dbReference>
<comment type="similarity">
    <text evidence="1">Belongs to the short-chain dehydrogenases/reductases (SDR) family.</text>
</comment>
<dbReference type="PRINTS" id="PR00081">
    <property type="entry name" value="GDHRDH"/>
</dbReference>
<evidence type="ECO:0000313" key="3">
    <source>
        <dbReference type="EMBL" id="QGU05375.1"/>
    </source>
</evidence>
<dbReference type="PRINTS" id="PR00080">
    <property type="entry name" value="SDRFAMILY"/>
</dbReference>
<organism evidence="3 4">
    <name type="scientific">Corynebacterium comes</name>
    <dbReference type="NCBI Taxonomy" id="2675218"/>
    <lineage>
        <taxon>Bacteria</taxon>
        <taxon>Bacillati</taxon>
        <taxon>Actinomycetota</taxon>
        <taxon>Actinomycetes</taxon>
        <taxon>Mycobacteriales</taxon>
        <taxon>Corynebacteriaceae</taxon>
        <taxon>Corynebacterium</taxon>
    </lineage>
</organism>
<sequence length="251" mass="26234">MSNDKHLNGLICIVTGAAQGIGKGIAQRLVEDGATVVVADLNGEAASATAAELGNDSIGITVDITDRAAVDAMVEQAVEKYGRIDVLVNNAGWDKIGPFLEIEPEVWDRIININLYGSLHCSQAVARKMVDQGKGTIINIGSDAARVGSSGEAVYSACKGGLVSFTKTLARELARYGVTANAVCPGPSDTPLFAQISEENPKLRAALEKSIPLRRLAQPEDLANAVSFFASPDTSYVTGQTLSVSGGLTMI</sequence>
<dbReference type="InterPro" id="IPR020904">
    <property type="entry name" value="Sc_DH/Rdtase_CS"/>
</dbReference>
<dbReference type="PANTHER" id="PTHR42760">
    <property type="entry name" value="SHORT-CHAIN DEHYDROGENASES/REDUCTASES FAMILY MEMBER"/>
    <property type="match status" value="1"/>
</dbReference>
<dbReference type="RefSeq" id="WP_156228831.1">
    <property type="nucleotide sequence ID" value="NZ_CP046453.1"/>
</dbReference>
<dbReference type="SUPFAM" id="SSF51735">
    <property type="entry name" value="NAD(P)-binding Rossmann-fold domains"/>
    <property type="match status" value="1"/>
</dbReference>
<dbReference type="Pfam" id="PF13561">
    <property type="entry name" value="adh_short_C2"/>
    <property type="match status" value="1"/>
</dbReference>
<accession>A0A6B8W1T6</accession>
<dbReference type="NCBIfam" id="NF005559">
    <property type="entry name" value="PRK07231.1"/>
    <property type="match status" value="1"/>
</dbReference>
<dbReference type="AlphaFoldDB" id="A0A6B8W1T6"/>
<dbReference type="InterPro" id="IPR036291">
    <property type="entry name" value="NAD(P)-bd_dom_sf"/>
</dbReference>
<proteinExistence type="inferred from homology"/>
<dbReference type="PROSITE" id="PS00061">
    <property type="entry name" value="ADH_SHORT"/>
    <property type="match status" value="1"/>
</dbReference>
<keyword evidence="4" id="KW-1185">Reference proteome</keyword>
<evidence type="ECO:0000313" key="4">
    <source>
        <dbReference type="Proteomes" id="UP000425178"/>
    </source>
</evidence>
<keyword evidence="2 3" id="KW-0560">Oxidoreductase</keyword>
<dbReference type="KEGG" id="ccoe:CETAM_10650"/>
<gene>
    <name evidence="3" type="primary">fabG6</name>
    <name evidence="3" type="ORF">CETAM_10650</name>
</gene>
<dbReference type="Gene3D" id="3.40.50.720">
    <property type="entry name" value="NAD(P)-binding Rossmann-like Domain"/>
    <property type="match status" value="1"/>
</dbReference>
<protein>
    <submittedName>
        <fullName evidence="3">3-oxoacyl-[acyl-carrier-protein] reductase FabG</fullName>
        <ecNumber evidence="3">1.1.1.100</ecNumber>
    </submittedName>
</protein>
<dbReference type="FunFam" id="3.40.50.720:FF:000084">
    <property type="entry name" value="Short-chain dehydrogenase reductase"/>
    <property type="match status" value="1"/>
</dbReference>
<dbReference type="EC" id="1.1.1.100" evidence="3"/>
<name>A0A6B8W1T6_9CORY</name>
<dbReference type="EMBL" id="CP046453">
    <property type="protein sequence ID" value="QGU05375.1"/>
    <property type="molecule type" value="Genomic_DNA"/>
</dbReference>